<sequence>MGGGKRFKRYYKKIEEGAKRIFQQFGTSENFCDFLKKVSLSVINLANNEVEINKALRSMALSAFAYNLDSTKVFGSGLKTLENFQRNLKQEGGIEEKLPLFEAIVLERTSLSSPTDQGEPGRWRFLRSIFSFENAVYPEDRDLALADISAKTKKELACECLLICGADLQLEKKILVEQFARLQKEQSKKASQASEELQLVEKSSSSSDESSLSKKENNESSCSSSQRGSEDFDEPDQCLKTSRHNRSD</sequence>
<feature type="compositionally biased region" description="Low complexity" evidence="1">
    <location>
        <begin position="194"/>
        <end position="210"/>
    </location>
</feature>
<name>A0A023DYF3_9PROT</name>
<evidence type="ECO:0000313" key="2">
    <source>
        <dbReference type="EMBL" id="GAJ46469.1"/>
    </source>
</evidence>
<comment type="caution">
    <text evidence="2">The sequence shown here is derived from an EMBL/GenBank/DDBJ whole genome shotgun (WGS) entry which is preliminary data.</text>
</comment>
<dbReference type="EMBL" id="BAUP01000100">
    <property type="protein sequence ID" value="GAJ46469.1"/>
    <property type="molecule type" value="Genomic_DNA"/>
</dbReference>
<dbReference type="AlphaFoldDB" id="A0A023DYF3"/>
<gene>
    <name evidence="2" type="ORF">HE1_00803</name>
</gene>
<accession>A0A023DYF3</accession>
<organism evidence="2 3">
    <name type="scientific">Holospora elegans E1</name>
    <dbReference type="NCBI Taxonomy" id="1427503"/>
    <lineage>
        <taxon>Bacteria</taxon>
        <taxon>Pseudomonadati</taxon>
        <taxon>Pseudomonadota</taxon>
        <taxon>Alphaproteobacteria</taxon>
        <taxon>Holosporales</taxon>
        <taxon>Holosporaceae</taxon>
        <taxon>Holospora</taxon>
    </lineage>
</organism>
<keyword evidence="3" id="KW-1185">Reference proteome</keyword>
<proteinExistence type="predicted"/>
<protein>
    <submittedName>
        <fullName evidence="2">Uncharacterized protein</fullName>
    </submittedName>
</protein>
<evidence type="ECO:0000313" key="3">
    <source>
        <dbReference type="Proteomes" id="UP000024842"/>
    </source>
</evidence>
<dbReference type="RefSeq" id="WP_035544999.1">
    <property type="nucleotide sequence ID" value="NZ_BAUP01000100.1"/>
</dbReference>
<dbReference type="Proteomes" id="UP000024842">
    <property type="component" value="Unassembled WGS sequence"/>
</dbReference>
<reference evidence="2 3" key="1">
    <citation type="journal article" date="2014" name="FEMS Microbiol. Lett.">
        <title>Draft genome sequences of three Holospora species (Holospora obtusa, Holospora undulata, and Holospora elegans), endonuclear symbiotic bacteria of the ciliate Paramecium caudatum.</title>
        <authorList>
            <person name="Dohra H."/>
            <person name="Tanaka K."/>
            <person name="Suzuki T."/>
            <person name="Fujishima M."/>
            <person name="Suzuki H."/>
        </authorList>
    </citation>
    <scope>NUCLEOTIDE SEQUENCE [LARGE SCALE GENOMIC DNA]</scope>
    <source>
        <strain evidence="2 3">E1</strain>
    </source>
</reference>
<evidence type="ECO:0000256" key="1">
    <source>
        <dbReference type="SAM" id="MobiDB-lite"/>
    </source>
</evidence>
<feature type="region of interest" description="Disordered" evidence="1">
    <location>
        <begin position="189"/>
        <end position="248"/>
    </location>
</feature>